<dbReference type="InterPro" id="IPR012334">
    <property type="entry name" value="Pectin_lyas_fold"/>
</dbReference>
<feature type="chain" id="PRO_5046007379" evidence="1">
    <location>
        <begin position="37"/>
        <end position="533"/>
    </location>
</feature>
<dbReference type="InterPro" id="IPR011050">
    <property type="entry name" value="Pectin_lyase_fold/virulence"/>
</dbReference>
<organism evidence="2 3">
    <name type="scientific">Actinomadura yumaensis</name>
    <dbReference type="NCBI Taxonomy" id="111807"/>
    <lineage>
        <taxon>Bacteria</taxon>
        <taxon>Bacillati</taxon>
        <taxon>Actinomycetota</taxon>
        <taxon>Actinomycetes</taxon>
        <taxon>Streptosporangiales</taxon>
        <taxon>Thermomonosporaceae</taxon>
        <taxon>Actinomadura</taxon>
    </lineage>
</organism>
<keyword evidence="1" id="KW-0732">Signal</keyword>
<evidence type="ECO:0000313" key="3">
    <source>
        <dbReference type="Proteomes" id="UP001596380"/>
    </source>
</evidence>
<reference evidence="3" key="1">
    <citation type="journal article" date="2019" name="Int. J. Syst. Evol. Microbiol.">
        <title>The Global Catalogue of Microorganisms (GCM) 10K type strain sequencing project: providing services to taxonomists for standard genome sequencing and annotation.</title>
        <authorList>
            <consortium name="The Broad Institute Genomics Platform"/>
            <consortium name="The Broad Institute Genome Sequencing Center for Infectious Disease"/>
            <person name="Wu L."/>
            <person name="Ma J."/>
        </authorList>
    </citation>
    <scope>NUCLEOTIDE SEQUENCE [LARGE SCALE GENOMIC DNA]</scope>
    <source>
        <strain evidence="3">JCM 3369</strain>
    </source>
</reference>
<gene>
    <name evidence="2" type="ORF">ACFQKB_26060</name>
</gene>
<sequence>MRFIPTRRRPRSRPLRAARSVAVAACAGVAAALAVAAVPASADASGHGRHRTGTVYHLDCRSGNDASPGTSPGTAWRTLDRVNRQALRPGDSVLLRRGTRCDGVLQPQGSGTAAAPITLAAYGRGARPAIAGGGARAAVFLHNVQGYEIRHLDISNTPAAPDGKARGGIYVLLEDYGTGRHYVVQDVKVHDVPGCDCLQPELDNAGGVLFKAAGSEKPTGFDGIDVSRTTVATVDNIGIGTLSQWSRREPLYPAGTNSFVPITRVHVHGNRLSDIGGDGILVQNGLNPLTERNVVDGFGVRGTQAHAGILSFNSTGATFQFNEVKNGALNPPAFAYNFDAANSGSTYQYNYSHDNGAFMAFCAVPGSTSDGAVIRYNISQNDKGMKFGTFDVPVVATGCAAPQKNIRFYDNVVYSEVAPALVGGLMNTPISYSNNTFVGRAEGSTVADPNSTFDHNLYSNVGALPPDGHAVNADPRFTRPGGGVLGYRLKCGSPAIGAGAVIPNNGGRDFFGFRVPADTPPNIGAYQGPCAKG</sequence>
<dbReference type="RefSeq" id="WP_160822522.1">
    <property type="nucleotide sequence ID" value="NZ_JBHSXE010000001.1"/>
</dbReference>
<dbReference type="Proteomes" id="UP001596380">
    <property type="component" value="Unassembled WGS sequence"/>
</dbReference>
<dbReference type="SUPFAM" id="SSF51126">
    <property type="entry name" value="Pectin lyase-like"/>
    <property type="match status" value="1"/>
</dbReference>
<dbReference type="EMBL" id="JBHSXS010000018">
    <property type="protein sequence ID" value="MFC6883247.1"/>
    <property type="molecule type" value="Genomic_DNA"/>
</dbReference>
<evidence type="ECO:0000256" key="1">
    <source>
        <dbReference type="SAM" id="SignalP"/>
    </source>
</evidence>
<evidence type="ECO:0000313" key="2">
    <source>
        <dbReference type="EMBL" id="MFC6883247.1"/>
    </source>
</evidence>
<keyword evidence="3" id="KW-1185">Reference proteome</keyword>
<protein>
    <submittedName>
        <fullName evidence="2">Right-handed parallel beta-helix repeat-containing protein</fullName>
    </submittedName>
</protein>
<accession>A0ABW2CN63</accession>
<feature type="signal peptide" evidence="1">
    <location>
        <begin position="1"/>
        <end position="36"/>
    </location>
</feature>
<name>A0ABW2CN63_9ACTN</name>
<proteinExistence type="predicted"/>
<dbReference type="Gene3D" id="2.160.20.10">
    <property type="entry name" value="Single-stranded right-handed beta-helix, Pectin lyase-like"/>
    <property type="match status" value="1"/>
</dbReference>
<comment type="caution">
    <text evidence="2">The sequence shown here is derived from an EMBL/GenBank/DDBJ whole genome shotgun (WGS) entry which is preliminary data.</text>
</comment>